<gene>
    <name evidence="1" type="ORF">LCGC14_3062370</name>
</gene>
<organism evidence="1">
    <name type="scientific">marine sediment metagenome</name>
    <dbReference type="NCBI Taxonomy" id="412755"/>
    <lineage>
        <taxon>unclassified sequences</taxon>
        <taxon>metagenomes</taxon>
        <taxon>ecological metagenomes</taxon>
    </lineage>
</organism>
<evidence type="ECO:0000313" key="1">
    <source>
        <dbReference type="EMBL" id="KKK56654.1"/>
    </source>
</evidence>
<proteinExistence type="predicted"/>
<reference evidence="1" key="1">
    <citation type="journal article" date="2015" name="Nature">
        <title>Complex archaea that bridge the gap between prokaryotes and eukaryotes.</title>
        <authorList>
            <person name="Spang A."/>
            <person name="Saw J.H."/>
            <person name="Jorgensen S.L."/>
            <person name="Zaremba-Niedzwiedzka K."/>
            <person name="Martijn J."/>
            <person name="Lind A.E."/>
            <person name="van Eijk R."/>
            <person name="Schleper C."/>
            <person name="Guy L."/>
            <person name="Ettema T.J."/>
        </authorList>
    </citation>
    <scope>NUCLEOTIDE SEQUENCE</scope>
</reference>
<protein>
    <submittedName>
        <fullName evidence="1">Uncharacterized protein</fullName>
    </submittedName>
</protein>
<name>A0A0F8YR87_9ZZZZ</name>
<sequence length="84" mass="9466">MNEKLNKRIKSLEDRLYKLEDANIIYGKKIIDPSCFAGYWRKSAKISKVVEKLLDHLGVTFSTNPAIGASVVIVDKKAEPDSKE</sequence>
<accession>A0A0F8YR87</accession>
<dbReference type="EMBL" id="LAZR01064885">
    <property type="protein sequence ID" value="KKK56654.1"/>
    <property type="molecule type" value="Genomic_DNA"/>
</dbReference>
<comment type="caution">
    <text evidence="1">The sequence shown here is derived from an EMBL/GenBank/DDBJ whole genome shotgun (WGS) entry which is preliminary data.</text>
</comment>
<dbReference type="AlphaFoldDB" id="A0A0F8YR87"/>